<keyword evidence="1" id="KW-0433">Leucine-rich repeat</keyword>
<dbReference type="Proteomes" id="UP000092461">
    <property type="component" value="Unassembled WGS sequence"/>
</dbReference>
<organism evidence="3 4">
    <name type="scientific">Lutzomyia longipalpis</name>
    <name type="common">Sand fly</name>
    <dbReference type="NCBI Taxonomy" id="7200"/>
    <lineage>
        <taxon>Eukaryota</taxon>
        <taxon>Metazoa</taxon>
        <taxon>Ecdysozoa</taxon>
        <taxon>Arthropoda</taxon>
        <taxon>Hexapoda</taxon>
        <taxon>Insecta</taxon>
        <taxon>Pterygota</taxon>
        <taxon>Neoptera</taxon>
        <taxon>Endopterygota</taxon>
        <taxon>Diptera</taxon>
        <taxon>Nematocera</taxon>
        <taxon>Psychodoidea</taxon>
        <taxon>Psychodidae</taxon>
        <taxon>Lutzomyia</taxon>
        <taxon>Lutzomyia</taxon>
    </lineage>
</organism>
<evidence type="ECO:0000313" key="4">
    <source>
        <dbReference type="Proteomes" id="UP000092461"/>
    </source>
</evidence>
<evidence type="ECO:0000256" key="1">
    <source>
        <dbReference type="ARBA" id="ARBA00022614"/>
    </source>
</evidence>
<accession>A0A1B0CSF8</accession>
<evidence type="ECO:0000313" key="3">
    <source>
        <dbReference type="EnsemblMetazoa" id="LLOJ007807-PA"/>
    </source>
</evidence>
<evidence type="ECO:0008006" key="5">
    <source>
        <dbReference type="Google" id="ProtNLM"/>
    </source>
</evidence>
<dbReference type="AlphaFoldDB" id="A0A1B0CSF8"/>
<keyword evidence="2" id="KW-0677">Repeat</keyword>
<sequence>KISERAFDGLNNLKRLNLRHNRLVTLEKGIFIVVPALKSLYLNDNQLETLTYNNFLPIWDNLLKDDSVLGISAFDGLNNLKRLNLRHNRLVTLEKGIFIVVPALKSLYLNDNQLETLTYNNFLPIWDNLLKDDSVLGISDNRFTCDCRLLWIFELKNRTQNDELRRSLQDVECVLYDRNSVPEEIFTNAVKEKNDRVPGDYYDDAGYDNQDDTFVLDHRDVFDDGQKVQLLRFGAENLPCPEELSDPTEVPMSRESIGMVDMGLYSSASSWKLMAVSLFAMQTLIVAILC</sequence>
<protein>
    <recommendedName>
        <fullName evidence="5">Connectin</fullName>
    </recommendedName>
</protein>
<proteinExistence type="predicted"/>
<dbReference type="SMART" id="SM00369">
    <property type="entry name" value="LRR_TYP"/>
    <property type="match status" value="4"/>
</dbReference>
<dbReference type="EMBL" id="AJWK01026027">
    <property type="status" value="NOT_ANNOTATED_CDS"/>
    <property type="molecule type" value="Genomic_DNA"/>
</dbReference>
<dbReference type="EMBL" id="AJWK01026025">
    <property type="status" value="NOT_ANNOTATED_CDS"/>
    <property type="molecule type" value="Genomic_DNA"/>
</dbReference>
<dbReference type="EMBL" id="AJWK01026023">
    <property type="status" value="NOT_ANNOTATED_CDS"/>
    <property type="molecule type" value="Genomic_DNA"/>
</dbReference>
<dbReference type="VEuPathDB" id="VectorBase:LLONM1_010438"/>
<dbReference type="InterPro" id="IPR032675">
    <property type="entry name" value="LRR_dom_sf"/>
</dbReference>
<keyword evidence="4" id="KW-1185">Reference proteome</keyword>
<dbReference type="EMBL" id="AJWK01026022">
    <property type="status" value="NOT_ANNOTATED_CDS"/>
    <property type="molecule type" value="Genomic_DNA"/>
</dbReference>
<dbReference type="PROSITE" id="PS51450">
    <property type="entry name" value="LRR"/>
    <property type="match status" value="4"/>
</dbReference>
<dbReference type="SUPFAM" id="SSF52058">
    <property type="entry name" value="L domain-like"/>
    <property type="match status" value="1"/>
</dbReference>
<dbReference type="InterPro" id="IPR001611">
    <property type="entry name" value="Leu-rich_rpt"/>
</dbReference>
<evidence type="ECO:0000256" key="2">
    <source>
        <dbReference type="ARBA" id="ARBA00022737"/>
    </source>
</evidence>
<dbReference type="Pfam" id="PF13855">
    <property type="entry name" value="LRR_8"/>
    <property type="match status" value="2"/>
</dbReference>
<dbReference type="EMBL" id="AJWK01026024">
    <property type="status" value="NOT_ANNOTATED_CDS"/>
    <property type="molecule type" value="Genomic_DNA"/>
</dbReference>
<dbReference type="PANTHER" id="PTHR24366">
    <property type="entry name" value="IG(IMMUNOGLOBULIN) AND LRR(LEUCINE RICH REPEAT) DOMAINS"/>
    <property type="match status" value="1"/>
</dbReference>
<dbReference type="VEuPathDB" id="VectorBase:LLOJ007807"/>
<dbReference type="EnsemblMetazoa" id="LLOJ007807-RA">
    <property type="protein sequence ID" value="LLOJ007807-PA"/>
    <property type="gene ID" value="LLOJ007807"/>
</dbReference>
<dbReference type="EMBL" id="AJWK01026026">
    <property type="status" value="NOT_ANNOTATED_CDS"/>
    <property type="molecule type" value="Genomic_DNA"/>
</dbReference>
<reference evidence="3" key="1">
    <citation type="submission" date="2020-05" db="UniProtKB">
        <authorList>
            <consortium name="EnsemblMetazoa"/>
        </authorList>
    </citation>
    <scope>IDENTIFICATION</scope>
    <source>
        <strain evidence="3">Jacobina</strain>
    </source>
</reference>
<name>A0A1B0CSF8_LUTLO</name>
<dbReference type="InterPro" id="IPR003591">
    <property type="entry name" value="Leu-rich_rpt_typical-subtyp"/>
</dbReference>
<dbReference type="Gene3D" id="3.80.10.10">
    <property type="entry name" value="Ribonuclease Inhibitor"/>
    <property type="match status" value="2"/>
</dbReference>
<dbReference type="PANTHER" id="PTHR24366:SF96">
    <property type="entry name" value="LEUCINE RICH REPEAT CONTAINING 53"/>
    <property type="match status" value="1"/>
</dbReference>